<feature type="domain" description="Methyl-accepting transducer" evidence="4">
    <location>
        <begin position="210"/>
        <end position="460"/>
    </location>
</feature>
<comment type="caution">
    <text evidence="5">The sequence shown here is derived from an EMBL/GenBank/DDBJ whole genome shotgun (WGS) entry which is preliminary data.</text>
</comment>
<gene>
    <name evidence="5" type="ORF">FZD51_09550</name>
</gene>
<dbReference type="PROSITE" id="PS50111">
    <property type="entry name" value="CHEMOTAXIS_TRANSDUC_2"/>
    <property type="match status" value="1"/>
</dbReference>
<evidence type="ECO:0000256" key="3">
    <source>
        <dbReference type="SAM" id="Phobius"/>
    </source>
</evidence>
<feature type="transmembrane region" description="Helical" evidence="3">
    <location>
        <begin position="116"/>
        <end position="133"/>
    </location>
</feature>
<dbReference type="SMART" id="SM00283">
    <property type="entry name" value="MA"/>
    <property type="match status" value="1"/>
</dbReference>
<keyword evidence="3" id="KW-0812">Transmembrane</keyword>
<dbReference type="GO" id="GO:0007165">
    <property type="term" value="P:signal transduction"/>
    <property type="evidence" value="ECO:0007669"/>
    <property type="project" value="UniProtKB-KW"/>
</dbReference>
<organism evidence="5 6">
    <name type="scientific">Bacillus infantis</name>
    <dbReference type="NCBI Taxonomy" id="324767"/>
    <lineage>
        <taxon>Bacteria</taxon>
        <taxon>Bacillati</taxon>
        <taxon>Bacillota</taxon>
        <taxon>Bacilli</taxon>
        <taxon>Bacillales</taxon>
        <taxon>Bacillaceae</taxon>
        <taxon>Bacillus</taxon>
    </lineage>
</organism>
<accession>A0A5D4RF30</accession>
<protein>
    <submittedName>
        <fullName evidence="5">Chemotaxis protein</fullName>
    </submittedName>
</protein>
<evidence type="ECO:0000256" key="2">
    <source>
        <dbReference type="PROSITE-ProRule" id="PRU00284"/>
    </source>
</evidence>
<proteinExistence type="predicted"/>
<sequence length="493" mass="54113">MEKLESIKREDLSRKNSLIVKSAFVSVILAAAVDIIMKKELAVILAILIAGGIGLCIVWMLHRIPSAIHIVPYTSMILITAVMFIIMENSVSPTAFFLTFFIIAAAAIYMDTLLLWLAFFLGIILITAFAALHHGTLPLEMKNYVTIYLLYLLVTVLLSFQFSISRKLAENIVLSQEKTAQLLKTDQEIRRAIDRGTADISEMIEQVKERSGKNLEAALSMSQSIAEVSAGMQIQAEAIMGINQSLSVANKQAEDTTLLSEKLHQDAASAELITRTGDDLVGRLAEEMSVSYKEMQNAIEKMSSLSLRIQDTSAFTDSIQEIASQTNMLALNASIEAARAGERGKGFAVVADEVRKLADLTRKTAIMISENLQEVISETEAAKEDLGAAGKTITGNLTLTSDTQQAFEEIFTAFIRLKEDIARYSSMTRQIKESSHSIGNAVTEFSSVIEQASASLEELSASVGEQAKQNEDIFSSIKKAHHSLEDLVEFQKK</sequence>
<evidence type="ECO:0000313" key="5">
    <source>
        <dbReference type="EMBL" id="TYS49440.1"/>
    </source>
</evidence>
<evidence type="ECO:0000256" key="1">
    <source>
        <dbReference type="ARBA" id="ARBA00023224"/>
    </source>
</evidence>
<feature type="transmembrane region" description="Helical" evidence="3">
    <location>
        <begin position="145"/>
        <end position="164"/>
    </location>
</feature>
<dbReference type="EMBL" id="VTER01000004">
    <property type="protein sequence ID" value="TYS49440.1"/>
    <property type="molecule type" value="Genomic_DNA"/>
</dbReference>
<feature type="transmembrane region" description="Helical" evidence="3">
    <location>
        <begin position="67"/>
        <end position="87"/>
    </location>
</feature>
<reference evidence="5 6" key="1">
    <citation type="submission" date="2019-08" db="EMBL/GenBank/DDBJ databases">
        <title>Bacillus genomes from the desert of Cuatro Cienegas, Coahuila.</title>
        <authorList>
            <person name="Olmedo-Alvarez G."/>
        </authorList>
    </citation>
    <scope>NUCLEOTIDE SEQUENCE [LARGE SCALE GENOMIC DNA]</scope>
    <source>
        <strain evidence="5 6">CH446_14T</strain>
    </source>
</reference>
<evidence type="ECO:0000313" key="6">
    <source>
        <dbReference type="Proteomes" id="UP000322139"/>
    </source>
</evidence>
<dbReference type="PANTHER" id="PTHR32089">
    <property type="entry name" value="METHYL-ACCEPTING CHEMOTAXIS PROTEIN MCPB"/>
    <property type="match status" value="1"/>
</dbReference>
<keyword evidence="3" id="KW-0472">Membrane</keyword>
<dbReference type="Proteomes" id="UP000322139">
    <property type="component" value="Unassembled WGS sequence"/>
</dbReference>
<dbReference type="SUPFAM" id="SSF58104">
    <property type="entry name" value="Methyl-accepting chemotaxis protein (MCP) signaling domain"/>
    <property type="match status" value="1"/>
</dbReference>
<dbReference type="PANTHER" id="PTHR32089:SF112">
    <property type="entry name" value="LYSOZYME-LIKE PROTEIN-RELATED"/>
    <property type="match status" value="1"/>
</dbReference>
<dbReference type="GO" id="GO:0016020">
    <property type="term" value="C:membrane"/>
    <property type="evidence" value="ECO:0007669"/>
    <property type="project" value="InterPro"/>
</dbReference>
<feature type="transmembrane region" description="Helical" evidence="3">
    <location>
        <begin position="43"/>
        <end position="61"/>
    </location>
</feature>
<dbReference type="Pfam" id="PF00015">
    <property type="entry name" value="MCPsignal"/>
    <property type="match status" value="1"/>
</dbReference>
<feature type="transmembrane region" description="Helical" evidence="3">
    <location>
        <begin position="94"/>
        <end position="110"/>
    </location>
</feature>
<dbReference type="Gene3D" id="1.10.287.950">
    <property type="entry name" value="Methyl-accepting chemotaxis protein"/>
    <property type="match status" value="1"/>
</dbReference>
<dbReference type="AlphaFoldDB" id="A0A5D4RF30"/>
<keyword evidence="1 2" id="KW-0807">Transducer</keyword>
<dbReference type="InterPro" id="IPR004089">
    <property type="entry name" value="MCPsignal_dom"/>
</dbReference>
<keyword evidence="3" id="KW-1133">Transmembrane helix</keyword>
<name>A0A5D4RF30_9BACI</name>
<evidence type="ECO:0000259" key="4">
    <source>
        <dbReference type="PROSITE" id="PS50111"/>
    </source>
</evidence>